<keyword evidence="3" id="KW-1185">Reference proteome</keyword>
<comment type="caution">
    <text evidence="2">The sequence shown here is derived from an EMBL/GenBank/DDBJ whole genome shotgun (WGS) entry which is preliminary data.</text>
</comment>
<sequence length="477" mass="53457">MSVKDTIAVQHCGLSAKELNEFISLYPIPSEYDIIFPTSTQTIFDAPPGYVGLYTHSFSLAHLRLPLTDFFCEAGSWLTFQKRSEIHVPNLLPKVITRIEGWHERFFCLKPSWEFGQQRPTIIVGGKEMAFRNFIYTEDDDDLAFLPKEPSPGFGQPAKITVDSGESPKAGVFIVHPGSVVARIKERKCKMRGGTSRHPVKRKLAFGSSSSHVVRAKTSTSKDDAPILSISDDDGGLPNCFELKDANTCHLKISAITPPACKVNNRVYECLQVIEKMRVEADVIMARERSREEECEELRVKCESAMAEFNQNHVVQALREKISMLTADVKEHKEAKKARLEVDKASLRREVEEPKQDKRDVVSKVVPYVAMELVHSDELGRLVGTLVSSAITYGRCRAYEQVAAMKEPFELSKAKGYHSSYKKEHTQASNDFSTAMFPWLDEFLADAAALIEALLSKKPPTLQKPAPSRTQMSMPSS</sequence>
<evidence type="ECO:0000313" key="2">
    <source>
        <dbReference type="EMBL" id="GJS67834.1"/>
    </source>
</evidence>
<gene>
    <name evidence="2" type="ORF">Tco_0682399</name>
</gene>
<accession>A0ABQ4XR16</accession>
<protein>
    <recommendedName>
        <fullName evidence="4">Transposase (Putative), gypsy type</fullName>
    </recommendedName>
</protein>
<evidence type="ECO:0008006" key="4">
    <source>
        <dbReference type="Google" id="ProtNLM"/>
    </source>
</evidence>
<reference evidence="2" key="2">
    <citation type="submission" date="2022-01" db="EMBL/GenBank/DDBJ databases">
        <authorList>
            <person name="Yamashiro T."/>
            <person name="Shiraishi A."/>
            <person name="Satake H."/>
            <person name="Nakayama K."/>
        </authorList>
    </citation>
    <scope>NUCLEOTIDE SEQUENCE</scope>
</reference>
<evidence type="ECO:0000256" key="1">
    <source>
        <dbReference type="SAM" id="Coils"/>
    </source>
</evidence>
<keyword evidence="1" id="KW-0175">Coiled coil</keyword>
<evidence type="ECO:0000313" key="3">
    <source>
        <dbReference type="Proteomes" id="UP001151760"/>
    </source>
</evidence>
<dbReference type="Proteomes" id="UP001151760">
    <property type="component" value="Unassembled WGS sequence"/>
</dbReference>
<reference evidence="2" key="1">
    <citation type="journal article" date="2022" name="Int. J. Mol. Sci.">
        <title>Draft Genome of Tanacetum Coccineum: Genomic Comparison of Closely Related Tanacetum-Family Plants.</title>
        <authorList>
            <person name="Yamashiro T."/>
            <person name="Shiraishi A."/>
            <person name="Nakayama K."/>
            <person name="Satake H."/>
        </authorList>
    </citation>
    <scope>NUCLEOTIDE SEQUENCE</scope>
</reference>
<organism evidence="2 3">
    <name type="scientific">Tanacetum coccineum</name>
    <dbReference type="NCBI Taxonomy" id="301880"/>
    <lineage>
        <taxon>Eukaryota</taxon>
        <taxon>Viridiplantae</taxon>
        <taxon>Streptophyta</taxon>
        <taxon>Embryophyta</taxon>
        <taxon>Tracheophyta</taxon>
        <taxon>Spermatophyta</taxon>
        <taxon>Magnoliopsida</taxon>
        <taxon>eudicotyledons</taxon>
        <taxon>Gunneridae</taxon>
        <taxon>Pentapetalae</taxon>
        <taxon>asterids</taxon>
        <taxon>campanulids</taxon>
        <taxon>Asterales</taxon>
        <taxon>Asteraceae</taxon>
        <taxon>Asteroideae</taxon>
        <taxon>Anthemideae</taxon>
        <taxon>Anthemidinae</taxon>
        <taxon>Tanacetum</taxon>
    </lineage>
</organism>
<name>A0ABQ4XR16_9ASTR</name>
<proteinExistence type="predicted"/>
<dbReference type="EMBL" id="BQNB010009746">
    <property type="protein sequence ID" value="GJS67834.1"/>
    <property type="molecule type" value="Genomic_DNA"/>
</dbReference>
<feature type="coiled-coil region" evidence="1">
    <location>
        <begin position="315"/>
        <end position="350"/>
    </location>
</feature>